<evidence type="ECO:0000313" key="2">
    <source>
        <dbReference type="Proteomes" id="UP000198992"/>
    </source>
</evidence>
<gene>
    <name evidence="1" type="ORF">SAMN05444164_6261</name>
</gene>
<dbReference type="RefSeq" id="WP_092123375.1">
    <property type="nucleotide sequence ID" value="NZ_FNTH01000001.1"/>
</dbReference>
<protein>
    <submittedName>
        <fullName evidence="1">Uncharacterized protein</fullName>
    </submittedName>
</protein>
<sequence>MPTRREILGSALFALLYSQARAAEQTPAPLADLNFLDRTASDQHARVLRGNLRYVDHEVFGDPAGIMIEEAALNGVEDAGFSAEAALPSGWQVTPMAGKVVTFTKVNATSGRLQLRGDAAGQFYFVMATNRHFAVKRGELLTGSLALRLANRDAGGLTKVELCILQLKSDGSANLSVAVPIQLMQTDKPWWEQVRSVAPEDGFAGLALRVTTQARFDATFELHSPQLEQRAWRSTFCATSRKADDVMLADAEGYLSHVERSVLITADAPRFVASGSLWCEYADPDNYVEIRQRDRVLYVTVVSKGTSSEVRLGVVPPLMRFTVCLVQGAGGLAASLNGKTLKTIACEMPARLKLARLGNGLSGSWNSSIARLTLFAAKVSNGASLSRPPKAFFDDFDRPDSPNLGASPTGQVIRRIGTVGSMISKGKWVVTDGGVGLAHAAYGIVRLDRPPRYLGAVLDWTTGSSGGAAAMLAATDDDPGRSIDALHAVVTDQKEIFQTMIATKVEAALAEFVYPVPMERDGRTPYGVACLTNFAEKAVIYVGPQGDLARHVHHTYTERAGPFAIFEHFWQLTQCRPEFLAVAAA</sequence>
<proteinExistence type="predicted"/>
<dbReference type="OrthoDB" id="8173023at2"/>
<organism evidence="1 2">
    <name type="scientific">Bradyrhizobium erythrophlei</name>
    <dbReference type="NCBI Taxonomy" id="1437360"/>
    <lineage>
        <taxon>Bacteria</taxon>
        <taxon>Pseudomonadati</taxon>
        <taxon>Pseudomonadota</taxon>
        <taxon>Alphaproteobacteria</taxon>
        <taxon>Hyphomicrobiales</taxon>
        <taxon>Nitrobacteraceae</taxon>
        <taxon>Bradyrhizobium</taxon>
    </lineage>
</organism>
<dbReference type="AlphaFoldDB" id="A0A1H5EJD3"/>
<dbReference type="Proteomes" id="UP000198992">
    <property type="component" value="Unassembled WGS sequence"/>
</dbReference>
<dbReference type="EMBL" id="FNTH01000001">
    <property type="protein sequence ID" value="SED91225.1"/>
    <property type="molecule type" value="Genomic_DNA"/>
</dbReference>
<name>A0A1H5EJD3_9BRAD</name>
<evidence type="ECO:0000313" key="1">
    <source>
        <dbReference type="EMBL" id="SED91225.1"/>
    </source>
</evidence>
<reference evidence="1 2" key="1">
    <citation type="submission" date="2016-10" db="EMBL/GenBank/DDBJ databases">
        <authorList>
            <person name="de Groot N.N."/>
        </authorList>
    </citation>
    <scope>NUCLEOTIDE SEQUENCE [LARGE SCALE GENOMIC DNA]</scope>
    <source>
        <strain evidence="1 2">MT12</strain>
    </source>
</reference>
<accession>A0A1H5EJD3</accession>